<dbReference type="InParanoid" id="A0A059B4W6"/>
<name>A0A059B4W6_EUCGR</name>
<proteinExistence type="predicted"/>
<accession>A0A059B4W6</accession>
<dbReference type="Gramene" id="KCW61064">
    <property type="protein sequence ID" value="KCW61064"/>
    <property type="gene ID" value="EUGRSUZ_H03840"/>
</dbReference>
<reference evidence="1" key="1">
    <citation type="submission" date="2013-07" db="EMBL/GenBank/DDBJ databases">
        <title>The genome of Eucalyptus grandis.</title>
        <authorList>
            <person name="Schmutz J."/>
            <person name="Hayes R."/>
            <person name="Myburg A."/>
            <person name="Tuskan G."/>
            <person name="Grattapaglia D."/>
            <person name="Rokhsar D.S."/>
        </authorList>
    </citation>
    <scope>NUCLEOTIDE SEQUENCE</scope>
    <source>
        <tissue evidence="1">Leaf extractions</tissue>
    </source>
</reference>
<organism evidence="1">
    <name type="scientific">Eucalyptus grandis</name>
    <name type="common">Flooded gum</name>
    <dbReference type="NCBI Taxonomy" id="71139"/>
    <lineage>
        <taxon>Eukaryota</taxon>
        <taxon>Viridiplantae</taxon>
        <taxon>Streptophyta</taxon>
        <taxon>Embryophyta</taxon>
        <taxon>Tracheophyta</taxon>
        <taxon>Spermatophyta</taxon>
        <taxon>Magnoliopsida</taxon>
        <taxon>eudicotyledons</taxon>
        <taxon>Gunneridae</taxon>
        <taxon>Pentapetalae</taxon>
        <taxon>rosids</taxon>
        <taxon>malvids</taxon>
        <taxon>Myrtales</taxon>
        <taxon>Myrtaceae</taxon>
        <taxon>Myrtoideae</taxon>
        <taxon>Eucalypteae</taxon>
        <taxon>Eucalyptus</taxon>
    </lineage>
</organism>
<protein>
    <submittedName>
        <fullName evidence="1">Uncharacterized protein</fullName>
    </submittedName>
</protein>
<evidence type="ECO:0000313" key="1">
    <source>
        <dbReference type="EMBL" id="KCW61064.1"/>
    </source>
</evidence>
<gene>
    <name evidence="1" type="ORF">EUGRSUZ_H03840</name>
</gene>
<sequence length="77" mass="9105">MFLVNWGRRVNCLSQDESLKLFKLERPEKPSTRYEHCRPTKPSGSLDNWLSQHMSISRSYKMNISKISLEFLLANFL</sequence>
<dbReference type="EMBL" id="KK198760">
    <property type="protein sequence ID" value="KCW61064.1"/>
    <property type="molecule type" value="Genomic_DNA"/>
</dbReference>
<dbReference type="AlphaFoldDB" id="A0A059B4W6"/>